<dbReference type="Proteomes" id="UP000262073">
    <property type="component" value="Chromosome"/>
</dbReference>
<organism evidence="5 6">
    <name type="scientific">Salinimonas sediminis</name>
    <dbReference type="NCBI Taxonomy" id="2303538"/>
    <lineage>
        <taxon>Bacteria</taxon>
        <taxon>Pseudomonadati</taxon>
        <taxon>Pseudomonadota</taxon>
        <taxon>Gammaproteobacteria</taxon>
        <taxon>Alteromonadales</taxon>
        <taxon>Alteromonadaceae</taxon>
        <taxon>Alteromonas/Salinimonas group</taxon>
        <taxon>Salinimonas</taxon>
    </lineage>
</organism>
<dbReference type="PROSITE" id="PS00101">
    <property type="entry name" value="HEXAPEP_TRANSFERASES"/>
    <property type="match status" value="1"/>
</dbReference>
<keyword evidence="2" id="KW-0808">Transferase</keyword>
<dbReference type="InterPro" id="IPR018357">
    <property type="entry name" value="Hexapep_transf_CS"/>
</dbReference>
<dbReference type="EMBL" id="CP031769">
    <property type="protein sequence ID" value="AXR08112.1"/>
    <property type="molecule type" value="Genomic_DNA"/>
</dbReference>
<evidence type="ECO:0000313" key="5">
    <source>
        <dbReference type="EMBL" id="AXR08112.1"/>
    </source>
</evidence>
<evidence type="ECO:0000256" key="1">
    <source>
        <dbReference type="ARBA" id="ARBA00007274"/>
    </source>
</evidence>
<dbReference type="PANTHER" id="PTHR23416:SF23">
    <property type="entry name" value="ACETYLTRANSFERASE C18B11.09C-RELATED"/>
    <property type="match status" value="1"/>
</dbReference>
<dbReference type="Gene3D" id="2.160.10.10">
    <property type="entry name" value="Hexapeptide repeat proteins"/>
    <property type="match status" value="1"/>
</dbReference>
<evidence type="ECO:0000256" key="4">
    <source>
        <dbReference type="ARBA" id="ARBA00023315"/>
    </source>
</evidence>
<dbReference type="InterPro" id="IPR001451">
    <property type="entry name" value="Hexapep"/>
</dbReference>
<sequence>MYNTSPAMQIPPCQRRHGDVAYYIEWAKSFDSPGVRPSQVFNQAATSTRPSALKSLFRLPHPLFVEPAFFCQTPARVSWGEGCFINHNNVLLGDAPITIGNGVFSGPNCIISSAQIAGFCHPPGAVFIEDNVWLGANVLVLPGVTIGAGAIVGAGSVVSTDIAPHTTFYNAPVNT</sequence>
<evidence type="ECO:0000313" key="6">
    <source>
        <dbReference type="Proteomes" id="UP000262073"/>
    </source>
</evidence>
<name>A0A346NRF5_9ALTE</name>
<dbReference type="SUPFAM" id="SSF51161">
    <property type="entry name" value="Trimeric LpxA-like enzymes"/>
    <property type="match status" value="1"/>
</dbReference>
<dbReference type="KEGG" id="salm:D0Y50_18205"/>
<reference evidence="5 6" key="1">
    <citation type="submission" date="2018-08" db="EMBL/GenBank/DDBJ databases">
        <title>Salinimonas sediminis sp. nov., a piezophilic bacterium isolated from a deep-sea sediment sample from the New Britain Trench.</title>
        <authorList>
            <person name="Cao J."/>
        </authorList>
    </citation>
    <scope>NUCLEOTIDE SEQUENCE [LARGE SCALE GENOMIC DNA]</scope>
    <source>
        <strain evidence="5 6">N102</strain>
    </source>
</reference>
<dbReference type="GO" id="GO:0008374">
    <property type="term" value="F:O-acyltransferase activity"/>
    <property type="evidence" value="ECO:0007669"/>
    <property type="project" value="TreeGrafter"/>
</dbReference>
<protein>
    <recommendedName>
        <fullName evidence="7">Sugar O-acetyltransferase</fullName>
    </recommendedName>
</protein>
<dbReference type="Pfam" id="PF00132">
    <property type="entry name" value="Hexapep"/>
    <property type="match status" value="1"/>
</dbReference>
<dbReference type="AlphaFoldDB" id="A0A346NRF5"/>
<keyword evidence="6" id="KW-1185">Reference proteome</keyword>
<dbReference type="PANTHER" id="PTHR23416">
    <property type="entry name" value="SIALIC ACID SYNTHASE-RELATED"/>
    <property type="match status" value="1"/>
</dbReference>
<evidence type="ECO:0000256" key="3">
    <source>
        <dbReference type="ARBA" id="ARBA00022737"/>
    </source>
</evidence>
<dbReference type="RefSeq" id="WP_108566706.1">
    <property type="nucleotide sequence ID" value="NZ_CP031769.1"/>
</dbReference>
<keyword evidence="3" id="KW-0677">Repeat</keyword>
<comment type="similarity">
    <text evidence="1">Belongs to the transferase hexapeptide repeat family.</text>
</comment>
<gene>
    <name evidence="5" type="ORF">D0Y50_18205</name>
</gene>
<keyword evidence="4" id="KW-0012">Acyltransferase</keyword>
<dbReference type="OrthoDB" id="9815592at2"/>
<dbReference type="InterPro" id="IPR051159">
    <property type="entry name" value="Hexapeptide_acetyltransf"/>
</dbReference>
<accession>A0A346NRF5</accession>
<evidence type="ECO:0000256" key="2">
    <source>
        <dbReference type="ARBA" id="ARBA00022679"/>
    </source>
</evidence>
<proteinExistence type="inferred from homology"/>
<dbReference type="InterPro" id="IPR011004">
    <property type="entry name" value="Trimer_LpxA-like_sf"/>
</dbReference>
<evidence type="ECO:0008006" key="7">
    <source>
        <dbReference type="Google" id="ProtNLM"/>
    </source>
</evidence>